<dbReference type="Proteomes" id="UP000242414">
    <property type="component" value="Unassembled WGS sequence"/>
</dbReference>
<sequence length="122" mass="14790">MQITDIKYYNLQFKVACLLKNMWKMIDKYNIEAQPHHRLWYTDGFEFPKNDRKIDIMVTDKIQVDKNFNEMLILQKEILKLNINEEIKFISDNEEEDIEMEEVQIKRKKPKTPVVVIESIIK</sequence>
<accession>A0A1X0QMT1</accession>
<organism evidence="1">
    <name type="scientific">Rhizopus microsporus var. microsporus</name>
    <dbReference type="NCBI Taxonomy" id="86635"/>
    <lineage>
        <taxon>Eukaryota</taxon>
        <taxon>Fungi</taxon>
        <taxon>Fungi incertae sedis</taxon>
        <taxon>Mucoromycota</taxon>
        <taxon>Mucoromycotina</taxon>
        <taxon>Mucoromycetes</taxon>
        <taxon>Mucorales</taxon>
        <taxon>Mucorineae</taxon>
        <taxon>Rhizopodaceae</taxon>
        <taxon>Rhizopus</taxon>
    </lineage>
</organism>
<dbReference type="EMBL" id="KV922188">
    <property type="protein sequence ID" value="ORE01072.1"/>
    <property type="molecule type" value="Genomic_DNA"/>
</dbReference>
<evidence type="ECO:0000313" key="1">
    <source>
        <dbReference type="EMBL" id="ORE01072.1"/>
    </source>
</evidence>
<gene>
    <name evidence="1" type="ORF">BCV72DRAFT_310366</name>
</gene>
<name>A0A1X0QMT1_RHIZD</name>
<protein>
    <submittedName>
        <fullName evidence="1">Uncharacterized protein</fullName>
    </submittedName>
</protein>
<reference evidence="1" key="1">
    <citation type="journal article" date="2016" name="Proc. Natl. Acad. Sci. U.S.A.">
        <title>Lipid metabolic changes in an early divergent fungus govern the establishment of a mutualistic symbiosis with endobacteria.</title>
        <authorList>
            <person name="Lastovetsky O.A."/>
            <person name="Gaspar M.L."/>
            <person name="Mondo S.J."/>
            <person name="LaButti K.M."/>
            <person name="Sandor L."/>
            <person name="Grigoriev I.V."/>
            <person name="Henry S.A."/>
            <person name="Pawlowska T.E."/>
        </authorList>
    </citation>
    <scope>NUCLEOTIDE SEQUENCE [LARGE SCALE GENOMIC DNA]</scope>
    <source>
        <strain evidence="1">ATCC 52814</strain>
    </source>
</reference>
<proteinExistence type="predicted"/>
<dbReference type="VEuPathDB" id="FungiDB:BCV72DRAFT_310366"/>
<dbReference type="AlphaFoldDB" id="A0A1X0QMT1"/>